<evidence type="ECO:0000256" key="3">
    <source>
        <dbReference type="ARBA" id="ARBA00022475"/>
    </source>
</evidence>
<comment type="similarity">
    <text evidence="2">Belongs to the EccB family.</text>
</comment>
<dbReference type="RefSeq" id="WP_203922338.1">
    <property type="nucleotide sequence ID" value="NZ_BONZ01000073.1"/>
</dbReference>
<reference evidence="12" key="1">
    <citation type="submission" date="2021-01" db="EMBL/GenBank/DDBJ databases">
        <title>Whole genome shotgun sequence of Rugosimonospora africana NBRC 104875.</title>
        <authorList>
            <person name="Komaki H."/>
            <person name="Tamura T."/>
        </authorList>
    </citation>
    <scope>NUCLEOTIDE SEQUENCE</scope>
    <source>
        <strain evidence="12">NBRC 104875</strain>
    </source>
</reference>
<evidence type="ECO:0000256" key="6">
    <source>
        <dbReference type="ARBA" id="ARBA00022801"/>
    </source>
</evidence>
<evidence type="ECO:0000256" key="11">
    <source>
        <dbReference type="SAM" id="Phobius"/>
    </source>
</evidence>
<evidence type="ECO:0000313" key="12">
    <source>
        <dbReference type="EMBL" id="GIH18843.1"/>
    </source>
</evidence>
<keyword evidence="7" id="KW-0067">ATP-binding</keyword>
<dbReference type="GO" id="GO:0016787">
    <property type="term" value="F:hydrolase activity"/>
    <property type="evidence" value="ECO:0007669"/>
    <property type="project" value="UniProtKB-KW"/>
</dbReference>
<dbReference type="NCBIfam" id="TIGR03919">
    <property type="entry name" value="T7SS_EccB"/>
    <property type="match status" value="1"/>
</dbReference>
<evidence type="ECO:0000256" key="9">
    <source>
        <dbReference type="ARBA" id="ARBA00023136"/>
    </source>
</evidence>
<gene>
    <name evidence="12" type="ORF">Raf01_70150</name>
</gene>
<dbReference type="EMBL" id="BONZ01000073">
    <property type="protein sequence ID" value="GIH18843.1"/>
    <property type="molecule type" value="Genomic_DNA"/>
</dbReference>
<dbReference type="Proteomes" id="UP000642748">
    <property type="component" value="Unassembled WGS sequence"/>
</dbReference>
<keyword evidence="3" id="KW-1003">Cell membrane</keyword>
<feature type="transmembrane region" description="Helical" evidence="11">
    <location>
        <begin position="41"/>
        <end position="61"/>
    </location>
</feature>
<dbReference type="Gene3D" id="2.40.50.910">
    <property type="entry name" value="Type VII secretion system EccB, repeat 3 domain"/>
    <property type="match status" value="1"/>
</dbReference>
<dbReference type="GO" id="GO:0005524">
    <property type="term" value="F:ATP binding"/>
    <property type="evidence" value="ECO:0007669"/>
    <property type="project" value="UniProtKB-KW"/>
</dbReference>
<dbReference type="PANTHER" id="PTHR40765:SF2">
    <property type="entry name" value="ESX-2 SECRETION SYSTEM ATPASE ECCB2"/>
    <property type="match status" value="1"/>
</dbReference>
<dbReference type="Pfam" id="PF05108">
    <property type="entry name" value="T7SS_ESX1_EccB"/>
    <property type="match status" value="1"/>
</dbReference>
<keyword evidence="5" id="KW-0547">Nucleotide-binding</keyword>
<protein>
    <submittedName>
        <fullName evidence="12">Type VII secretion protein EccB</fullName>
    </submittedName>
</protein>
<evidence type="ECO:0000256" key="4">
    <source>
        <dbReference type="ARBA" id="ARBA00022692"/>
    </source>
</evidence>
<evidence type="ECO:0000256" key="8">
    <source>
        <dbReference type="ARBA" id="ARBA00022989"/>
    </source>
</evidence>
<evidence type="ECO:0000313" key="13">
    <source>
        <dbReference type="Proteomes" id="UP000642748"/>
    </source>
</evidence>
<dbReference type="Gene3D" id="3.30.2390.20">
    <property type="entry name" value="Type VII secretion system EccB, repeat 1 domain"/>
    <property type="match status" value="1"/>
</dbReference>
<feature type="region of interest" description="Disordered" evidence="10">
    <location>
        <begin position="313"/>
        <end position="338"/>
    </location>
</feature>
<accession>A0A8J3QXT7</accession>
<name>A0A8J3QXT7_9ACTN</name>
<evidence type="ECO:0000256" key="2">
    <source>
        <dbReference type="ARBA" id="ARBA00008149"/>
    </source>
</evidence>
<comment type="subcellular location">
    <subcellularLocation>
        <location evidence="1">Cell membrane</location>
        <topology evidence="1">Single-pass membrane protein</topology>
    </subcellularLocation>
</comment>
<keyword evidence="9 11" id="KW-0472">Membrane</keyword>
<keyword evidence="13" id="KW-1185">Reference proteome</keyword>
<organism evidence="12 13">
    <name type="scientific">Rugosimonospora africana</name>
    <dbReference type="NCBI Taxonomy" id="556532"/>
    <lineage>
        <taxon>Bacteria</taxon>
        <taxon>Bacillati</taxon>
        <taxon>Actinomycetota</taxon>
        <taxon>Actinomycetes</taxon>
        <taxon>Micromonosporales</taxon>
        <taxon>Micromonosporaceae</taxon>
        <taxon>Rugosimonospora</taxon>
    </lineage>
</organism>
<comment type="caution">
    <text evidence="12">The sequence shown here is derived from an EMBL/GenBank/DDBJ whole genome shotgun (WGS) entry which is preliminary data.</text>
</comment>
<evidence type="ECO:0000256" key="7">
    <source>
        <dbReference type="ARBA" id="ARBA00022840"/>
    </source>
</evidence>
<keyword evidence="4 11" id="KW-0812">Transmembrane</keyword>
<dbReference type="InterPro" id="IPR044857">
    <property type="entry name" value="T7SS_EccB_R1"/>
</dbReference>
<dbReference type="GO" id="GO:0005886">
    <property type="term" value="C:plasma membrane"/>
    <property type="evidence" value="ECO:0007669"/>
    <property type="project" value="UniProtKB-SubCell"/>
</dbReference>
<feature type="compositionally biased region" description="Low complexity" evidence="10">
    <location>
        <begin position="317"/>
        <end position="330"/>
    </location>
</feature>
<evidence type="ECO:0000256" key="5">
    <source>
        <dbReference type="ARBA" id="ARBA00022741"/>
    </source>
</evidence>
<dbReference type="PANTHER" id="PTHR40765">
    <property type="entry name" value="ESX-2 SECRETION SYSTEM ATPASE ECCB2"/>
    <property type="match status" value="1"/>
</dbReference>
<dbReference type="InterPro" id="IPR007795">
    <property type="entry name" value="T7SS_EccB"/>
</dbReference>
<proteinExistence type="inferred from homology"/>
<dbReference type="AlphaFoldDB" id="A0A8J3QXT7"/>
<evidence type="ECO:0000256" key="10">
    <source>
        <dbReference type="SAM" id="MobiDB-lite"/>
    </source>
</evidence>
<keyword evidence="8 11" id="KW-1133">Transmembrane helix</keyword>
<keyword evidence="6" id="KW-0378">Hydrolase</keyword>
<evidence type="ECO:0000256" key="1">
    <source>
        <dbReference type="ARBA" id="ARBA00004162"/>
    </source>
</evidence>
<sequence>MVSRRDQFQAYRFLARRQTAALLRDDYDSAEGPLRRMSSGVTASIAVAVVVLAAVALFGVVRPGGGASWKDGKSIIVERETGTRYVYRGGTLHPVLNYASALLVLRGGGLVEVSRGDLGHTPRGAPIGIPGAPDSLPAPADVVKNGWTACSAPATDQTGTPHPIVKVSTGRPPGGSPLPPGGGVLVSDAEHDEFLIWNGSRLRLAADSYVPAALGYAAVPPLPVGDAWVNAVPQGPDLAPPTIPGAGSTGPAIGGRPSTVGQLFRIGAGPTGYVMLGDGLAPISALQLTLLLSSPASAAAYPDGRVTALPLTQQDLTATPRSATSPATTSQLPAQPPRLVDTGTTAVAVCASVTDANQPPAVSTVPTPVQTLTGVPPVAVDGLGTPVADGFAIPPGHGAVVRALPAQGVTTGTVYLITDLGVKFPVAGTGVLGDLGLKDVSPVPVPVGMLALFPTGPTLAEDAAALTQPFGPSQPSPKTSTIR</sequence>
<dbReference type="GO" id="GO:0005576">
    <property type="term" value="C:extracellular region"/>
    <property type="evidence" value="ECO:0007669"/>
    <property type="project" value="TreeGrafter"/>
</dbReference>
<dbReference type="InterPro" id="IPR042485">
    <property type="entry name" value="T7SS_EccB_R3"/>
</dbReference>